<evidence type="ECO:0000256" key="1">
    <source>
        <dbReference type="SAM" id="MobiDB-lite"/>
    </source>
</evidence>
<gene>
    <name evidence="4" type="ORF">WN67_29065</name>
</gene>
<feature type="chain" id="PRO_5005635268" evidence="2">
    <location>
        <begin position="38"/>
        <end position="430"/>
    </location>
</feature>
<dbReference type="Proteomes" id="UP000034150">
    <property type="component" value="Unassembled WGS sequence"/>
</dbReference>
<dbReference type="Pfam" id="PF01551">
    <property type="entry name" value="Peptidase_M23"/>
    <property type="match status" value="1"/>
</dbReference>
<name>A0A0M2JV58_9MYCO</name>
<dbReference type="Gene3D" id="2.70.70.10">
    <property type="entry name" value="Glucose Permease (Domain IIA)"/>
    <property type="match status" value="1"/>
</dbReference>
<dbReference type="SUPFAM" id="SSF51261">
    <property type="entry name" value="Duplicated hybrid motif"/>
    <property type="match status" value="1"/>
</dbReference>
<dbReference type="AlphaFoldDB" id="A0A0M2JV58"/>
<protein>
    <submittedName>
        <fullName evidence="4">Peptidase M23</fullName>
    </submittedName>
</protein>
<evidence type="ECO:0000313" key="5">
    <source>
        <dbReference type="Proteomes" id="UP000034150"/>
    </source>
</evidence>
<feature type="region of interest" description="Disordered" evidence="1">
    <location>
        <begin position="35"/>
        <end position="69"/>
    </location>
</feature>
<dbReference type="GO" id="GO:0004222">
    <property type="term" value="F:metalloendopeptidase activity"/>
    <property type="evidence" value="ECO:0007669"/>
    <property type="project" value="TreeGrafter"/>
</dbReference>
<dbReference type="PANTHER" id="PTHR21666">
    <property type="entry name" value="PEPTIDASE-RELATED"/>
    <property type="match status" value="1"/>
</dbReference>
<dbReference type="InterPro" id="IPR011055">
    <property type="entry name" value="Dup_hybrid_motif"/>
</dbReference>
<dbReference type="PROSITE" id="PS51257">
    <property type="entry name" value="PROKAR_LIPOPROTEIN"/>
    <property type="match status" value="1"/>
</dbReference>
<comment type="caution">
    <text evidence="4">The sequence shown here is derived from an EMBL/GenBank/DDBJ whole genome shotgun (WGS) entry which is preliminary data.</text>
</comment>
<dbReference type="InterPro" id="IPR050570">
    <property type="entry name" value="Cell_wall_metabolism_enzyme"/>
</dbReference>
<feature type="compositionally biased region" description="Low complexity" evidence="1">
    <location>
        <begin position="35"/>
        <end position="61"/>
    </location>
</feature>
<feature type="region of interest" description="Disordered" evidence="1">
    <location>
        <begin position="390"/>
        <end position="413"/>
    </location>
</feature>
<dbReference type="InterPro" id="IPR016047">
    <property type="entry name" value="M23ase_b-sheet_dom"/>
</dbReference>
<reference evidence="4 5" key="1">
    <citation type="journal article" date="2015" name="Genome Announc.">
        <title>Draft Genome Sequence of Mycobacterium obuense Strain UC1, Isolated from Patient Sputum.</title>
        <authorList>
            <person name="Greninger A.L."/>
            <person name="Cunningham G."/>
            <person name="Hsu E.D."/>
            <person name="Yu J.M."/>
            <person name="Chiu C.Y."/>
            <person name="Miller S."/>
        </authorList>
    </citation>
    <scope>NUCLEOTIDE SEQUENCE [LARGE SCALE GENOMIC DNA]</scope>
    <source>
        <strain evidence="4 5">UC1</strain>
    </source>
</reference>
<dbReference type="STRING" id="1807.MOBUDSM44075_04919"/>
<keyword evidence="2" id="KW-0732">Signal</keyword>
<sequence>MTLSRTTLSRTTLSRTFAVLTVAALAVFSSACSPAPAPDTAGSTTSAPPSSATPTSAGAAPGPAPAEPSMLTPVLAQAVAEPIPVPATDGKTHLVYELTLTNTLSQPVSLTTLDVRAGDQTLLTLPADRLAAATRLTGTAAPTGVLGPAQMAHVWLDVALPAGSPAPERLIHALGISVRQPQPPLIPAAMVEEVAPVTVQKRTPITIAPPLSGPNWLDGDGCCGISGHRGALNPINGNSWAAERFAIDYVQLMPDGKLFTGAPSDLAGYPYYGTDVHAVADGPVVAVVDGMAEETPFAAPTGLTLAQYPGNHVVQDLGGGNYALYAHLQTGSITVKPGDRLTSGQPLAHLGNTGNTDAPHLHFHVMSTPDPLRSDGLPFVFPSFELQGRVPDSEDPLSAGRPVPMPPAADAAPQRNVMPLQDDLMTYAAG</sequence>
<organism evidence="4 5">
    <name type="scientific">Mycolicibacterium obuense</name>
    <dbReference type="NCBI Taxonomy" id="1807"/>
    <lineage>
        <taxon>Bacteria</taxon>
        <taxon>Bacillati</taxon>
        <taxon>Actinomycetota</taxon>
        <taxon>Actinomycetes</taxon>
        <taxon>Mycobacteriales</taxon>
        <taxon>Mycobacteriaceae</taxon>
        <taxon>Mycolicibacterium</taxon>
    </lineage>
</organism>
<dbReference type="PATRIC" id="fig|1807.13.peg.5379"/>
<dbReference type="PANTHER" id="PTHR21666:SF270">
    <property type="entry name" value="MUREIN HYDROLASE ACTIVATOR ENVC"/>
    <property type="match status" value="1"/>
</dbReference>
<dbReference type="CDD" id="cd12797">
    <property type="entry name" value="M23_peptidase"/>
    <property type="match status" value="1"/>
</dbReference>
<feature type="signal peptide" evidence="2">
    <location>
        <begin position="1"/>
        <end position="37"/>
    </location>
</feature>
<evidence type="ECO:0000259" key="3">
    <source>
        <dbReference type="Pfam" id="PF01551"/>
    </source>
</evidence>
<evidence type="ECO:0000313" key="4">
    <source>
        <dbReference type="EMBL" id="KKE98473.1"/>
    </source>
</evidence>
<dbReference type="RefSeq" id="WP_046366563.1">
    <property type="nucleotide sequence ID" value="NZ_CALTXN010000002.1"/>
</dbReference>
<dbReference type="OrthoDB" id="9809488at2"/>
<proteinExistence type="predicted"/>
<evidence type="ECO:0000256" key="2">
    <source>
        <dbReference type="SAM" id="SignalP"/>
    </source>
</evidence>
<keyword evidence="5" id="KW-1185">Reference proteome</keyword>
<feature type="domain" description="M23ase beta-sheet core" evidence="3">
    <location>
        <begin position="272"/>
        <end position="368"/>
    </location>
</feature>
<dbReference type="EMBL" id="LAUZ02000100">
    <property type="protein sequence ID" value="KKE98473.1"/>
    <property type="molecule type" value="Genomic_DNA"/>
</dbReference>
<accession>A0A0M2JV58</accession>